<sequence length="133" mass="14453">MTADRNKHDSTTKEMLQLNPDKKMEGPPLLDKQTDGDQGYMADMAREDDERLRINNMTPFLAEIKTEIGVGSSGGWPAGSAVISVARDSTVHVTEQAPLVAGLLALQYISVIHDATVHVTEQVSAVARLLILQ</sequence>
<evidence type="ECO:0000256" key="1">
    <source>
        <dbReference type="SAM" id="MobiDB-lite"/>
    </source>
</evidence>
<protein>
    <submittedName>
        <fullName evidence="2">Uncharacterized protein</fullName>
    </submittedName>
</protein>
<keyword evidence="3" id="KW-1185">Reference proteome</keyword>
<accession>A0AAV7P4Y3</accession>
<proteinExistence type="predicted"/>
<dbReference type="EMBL" id="JANPWB010000012">
    <property type="protein sequence ID" value="KAJ1120763.1"/>
    <property type="molecule type" value="Genomic_DNA"/>
</dbReference>
<name>A0AAV7P4Y3_PLEWA</name>
<comment type="caution">
    <text evidence="2">The sequence shown here is derived from an EMBL/GenBank/DDBJ whole genome shotgun (WGS) entry which is preliminary data.</text>
</comment>
<evidence type="ECO:0000313" key="2">
    <source>
        <dbReference type="EMBL" id="KAJ1120763.1"/>
    </source>
</evidence>
<feature type="region of interest" description="Disordered" evidence="1">
    <location>
        <begin position="1"/>
        <end position="40"/>
    </location>
</feature>
<evidence type="ECO:0000313" key="3">
    <source>
        <dbReference type="Proteomes" id="UP001066276"/>
    </source>
</evidence>
<feature type="compositionally biased region" description="Basic and acidic residues" evidence="1">
    <location>
        <begin position="1"/>
        <end position="12"/>
    </location>
</feature>
<dbReference type="AlphaFoldDB" id="A0AAV7P4Y3"/>
<reference evidence="2" key="1">
    <citation type="journal article" date="2022" name="bioRxiv">
        <title>Sequencing and chromosome-scale assembly of the giantPleurodeles waltlgenome.</title>
        <authorList>
            <person name="Brown T."/>
            <person name="Elewa A."/>
            <person name="Iarovenko S."/>
            <person name="Subramanian E."/>
            <person name="Araus A.J."/>
            <person name="Petzold A."/>
            <person name="Susuki M."/>
            <person name="Suzuki K.-i.T."/>
            <person name="Hayashi T."/>
            <person name="Toyoda A."/>
            <person name="Oliveira C."/>
            <person name="Osipova E."/>
            <person name="Leigh N.D."/>
            <person name="Simon A."/>
            <person name="Yun M.H."/>
        </authorList>
    </citation>
    <scope>NUCLEOTIDE SEQUENCE</scope>
    <source>
        <strain evidence="2">20211129_DDA</strain>
        <tissue evidence="2">Liver</tissue>
    </source>
</reference>
<organism evidence="2 3">
    <name type="scientific">Pleurodeles waltl</name>
    <name type="common">Iberian ribbed newt</name>
    <dbReference type="NCBI Taxonomy" id="8319"/>
    <lineage>
        <taxon>Eukaryota</taxon>
        <taxon>Metazoa</taxon>
        <taxon>Chordata</taxon>
        <taxon>Craniata</taxon>
        <taxon>Vertebrata</taxon>
        <taxon>Euteleostomi</taxon>
        <taxon>Amphibia</taxon>
        <taxon>Batrachia</taxon>
        <taxon>Caudata</taxon>
        <taxon>Salamandroidea</taxon>
        <taxon>Salamandridae</taxon>
        <taxon>Pleurodelinae</taxon>
        <taxon>Pleurodeles</taxon>
    </lineage>
</organism>
<gene>
    <name evidence="2" type="ORF">NDU88_008912</name>
</gene>
<dbReference type="Proteomes" id="UP001066276">
    <property type="component" value="Chromosome 8"/>
</dbReference>